<keyword evidence="2" id="KW-1185">Reference proteome</keyword>
<comment type="caution">
    <text evidence="1">The sequence shown here is derived from an EMBL/GenBank/DDBJ whole genome shotgun (WGS) entry which is preliminary data.</text>
</comment>
<dbReference type="Proteomes" id="UP000221165">
    <property type="component" value="Unassembled WGS sequence"/>
</dbReference>
<dbReference type="VEuPathDB" id="ToxoDB:CSUI_008875"/>
<evidence type="ECO:0000313" key="1">
    <source>
        <dbReference type="EMBL" id="PHJ17303.1"/>
    </source>
</evidence>
<dbReference type="AlphaFoldDB" id="A0A2C6KLP0"/>
<proteinExistence type="predicted"/>
<reference evidence="1 2" key="1">
    <citation type="journal article" date="2017" name="Int. J. Parasitol.">
        <title>The genome of the protozoan parasite Cystoisospora suis and a reverse vaccinology approach to identify vaccine candidates.</title>
        <authorList>
            <person name="Palmieri N."/>
            <person name="Shrestha A."/>
            <person name="Ruttkowski B."/>
            <person name="Beck T."/>
            <person name="Vogl C."/>
            <person name="Tomley F."/>
            <person name="Blake D.P."/>
            <person name="Joachim A."/>
        </authorList>
    </citation>
    <scope>NUCLEOTIDE SEQUENCE [LARGE SCALE GENOMIC DNA]</scope>
    <source>
        <strain evidence="1 2">Wien I</strain>
    </source>
</reference>
<sequence length="54" mass="6241">MLLPSHGTRVEPKRLRRVLCSLFVPGFCRRRWCMTCCASTSRKPKSLFLLSRSA</sequence>
<accession>A0A2C6KLP0</accession>
<gene>
    <name evidence="1" type="ORF">CSUI_008875</name>
</gene>
<organism evidence="1 2">
    <name type="scientific">Cystoisospora suis</name>
    <dbReference type="NCBI Taxonomy" id="483139"/>
    <lineage>
        <taxon>Eukaryota</taxon>
        <taxon>Sar</taxon>
        <taxon>Alveolata</taxon>
        <taxon>Apicomplexa</taxon>
        <taxon>Conoidasida</taxon>
        <taxon>Coccidia</taxon>
        <taxon>Eucoccidiorida</taxon>
        <taxon>Eimeriorina</taxon>
        <taxon>Sarcocystidae</taxon>
        <taxon>Cystoisospora</taxon>
    </lineage>
</organism>
<dbReference type="EMBL" id="MIGC01005108">
    <property type="protein sequence ID" value="PHJ17303.1"/>
    <property type="molecule type" value="Genomic_DNA"/>
</dbReference>
<protein>
    <submittedName>
        <fullName evidence="1">Uncharacterized protein</fullName>
    </submittedName>
</protein>
<dbReference type="GeneID" id="94432206"/>
<dbReference type="RefSeq" id="XP_067919028.1">
    <property type="nucleotide sequence ID" value="XM_068068995.1"/>
</dbReference>
<name>A0A2C6KLP0_9APIC</name>
<evidence type="ECO:0000313" key="2">
    <source>
        <dbReference type="Proteomes" id="UP000221165"/>
    </source>
</evidence>